<reference evidence="5" key="1">
    <citation type="journal article" date="2021" name="Sci. Rep.">
        <title>Diploid genomic architecture of Nitzschia inconspicua, an elite biomass production diatom.</title>
        <authorList>
            <person name="Oliver A."/>
            <person name="Podell S."/>
            <person name="Pinowska A."/>
            <person name="Traller J.C."/>
            <person name="Smith S.R."/>
            <person name="McClure R."/>
            <person name="Beliaev A."/>
            <person name="Bohutskyi P."/>
            <person name="Hill E.A."/>
            <person name="Rabines A."/>
            <person name="Zheng H."/>
            <person name="Allen L.Z."/>
            <person name="Kuo A."/>
            <person name="Grigoriev I.V."/>
            <person name="Allen A.E."/>
            <person name="Hazlebeck D."/>
            <person name="Allen E.E."/>
        </authorList>
    </citation>
    <scope>NUCLEOTIDE SEQUENCE</scope>
    <source>
        <strain evidence="5">Hildebrandi</strain>
    </source>
</reference>
<dbReference type="CDD" id="cd04235">
    <property type="entry name" value="AAK_CK"/>
    <property type="match status" value="1"/>
</dbReference>
<dbReference type="EMBL" id="JAGRRH010000045">
    <property type="protein sequence ID" value="KAG7338910.1"/>
    <property type="molecule type" value="Genomic_DNA"/>
</dbReference>
<feature type="region of interest" description="Disordered" evidence="3">
    <location>
        <begin position="1"/>
        <end position="20"/>
    </location>
</feature>
<evidence type="ECO:0000313" key="7">
    <source>
        <dbReference type="Proteomes" id="UP000693970"/>
    </source>
</evidence>
<dbReference type="GO" id="GO:0008804">
    <property type="term" value="F:carbamate kinase activity"/>
    <property type="evidence" value="ECO:0007669"/>
    <property type="project" value="InterPro"/>
</dbReference>
<accession>A0A9K3K982</accession>
<evidence type="ECO:0000313" key="6">
    <source>
        <dbReference type="EMBL" id="KAG7359482.1"/>
    </source>
</evidence>
<dbReference type="Proteomes" id="UP000693970">
    <property type="component" value="Unassembled WGS sequence"/>
</dbReference>
<dbReference type="InterPro" id="IPR001048">
    <property type="entry name" value="Asp/Glu/Uridylate_kinase"/>
</dbReference>
<evidence type="ECO:0000256" key="1">
    <source>
        <dbReference type="ARBA" id="ARBA00022679"/>
    </source>
</evidence>
<evidence type="ECO:0000313" key="5">
    <source>
        <dbReference type="EMBL" id="KAG7338910.1"/>
    </source>
</evidence>
<protein>
    <submittedName>
        <fullName evidence="6">Aspartate/glutamate/uridylate kinase</fullName>
    </submittedName>
    <submittedName>
        <fullName evidence="5">Carbamate kinase</fullName>
    </submittedName>
</protein>
<evidence type="ECO:0000256" key="2">
    <source>
        <dbReference type="ARBA" id="ARBA00022777"/>
    </source>
</evidence>
<keyword evidence="7" id="KW-1185">Reference proteome</keyword>
<dbReference type="PANTHER" id="PTHR30409:SF1">
    <property type="entry name" value="CARBAMATE KINASE-RELATED"/>
    <property type="match status" value="1"/>
</dbReference>
<keyword evidence="1" id="KW-0808">Transferase</keyword>
<dbReference type="GO" id="GO:0005829">
    <property type="term" value="C:cytosol"/>
    <property type="evidence" value="ECO:0007669"/>
    <property type="project" value="TreeGrafter"/>
</dbReference>
<keyword evidence="2 5" id="KW-0418">Kinase</keyword>
<sequence length="386" mass="41754">MESSSTKRPPNHHGDDDDNNAISNISLASILRTQPQAPIVIALGGNALLKRGERMTMENQRRNIAEGMEVLAPMLQKQPTTMTSPDQPSPPTIIVHGNGPQVGLLMLESASYEKATGLPQMSLDVLDAETEGMIGYLIEQELQRHLVRADENNSGGTKRGMVTVLSQIVCDPNDPAFDNPTKFVGPVYTKEESQKLGLPVKPDGNKGQYRRVVPSPRPVKLIDPQLHAIRTLVRNDCIVICAGGGGIPVVEDPEHVGRYKGIEAVIDKDRAAAMVGNELDAQGLLILTDVSAVAVNYGTKHEQRIKRVTPNALKVLMEEGHFPPGSMGPKVESVIDFLSGHAHSNDSAIRRWAVIGALKEVDQIMAGLCGTIIMPDSNTENCAVFH</sequence>
<name>A0A9K3K982_9STRA</name>
<dbReference type="PANTHER" id="PTHR30409">
    <property type="entry name" value="CARBAMATE KINASE"/>
    <property type="match status" value="1"/>
</dbReference>
<comment type="caution">
    <text evidence="5">The sequence shown here is derived from an EMBL/GenBank/DDBJ whole genome shotgun (WGS) entry which is preliminary data.</text>
</comment>
<proteinExistence type="predicted"/>
<evidence type="ECO:0000259" key="4">
    <source>
        <dbReference type="Pfam" id="PF00696"/>
    </source>
</evidence>
<gene>
    <name evidence="5" type="ORF">IV203_002639</name>
    <name evidence="6" type="ORF">IV203_034580</name>
</gene>
<dbReference type="OrthoDB" id="36544at2759"/>
<dbReference type="InterPro" id="IPR003964">
    <property type="entry name" value="Carb_kinase"/>
</dbReference>
<dbReference type="Pfam" id="PF00696">
    <property type="entry name" value="AA_kinase"/>
    <property type="match status" value="1"/>
</dbReference>
<organism evidence="5 7">
    <name type="scientific">Nitzschia inconspicua</name>
    <dbReference type="NCBI Taxonomy" id="303405"/>
    <lineage>
        <taxon>Eukaryota</taxon>
        <taxon>Sar</taxon>
        <taxon>Stramenopiles</taxon>
        <taxon>Ochrophyta</taxon>
        <taxon>Bacillariophyta</taxon>
        <taxon>Bacillariophyceae</taxon>
        <taxon>Bacillariophycidae</taxon>
        <taxon>Bacillariales</taxon>
        <taxon>Bacillariaceae</taxon>
        <taxon>Nitzschia</taxon>
    </lineage>
</organism>
<evidence type="ECO:0000256" key="3">
    <source>
        <dbReference type="SAM" id="MobiDB-lite"/>
    </source>
</evidence>
<dbReference type="EMBL" id="JAGRRH010000013">
    <property type="protein sequence ID" value="KAG7359482.1"/>
    <property type="molecule type" value="Genomic_DNA"/>
</dbReference>
<dbReference type="GO" id="GO:0019546">
    <property type="term" value="P:L-arginine deiminase pathway"/>
    <property type="evidence" value="ECO:0007669"/>
    <property type="project" value="TreeGrafter"/>
</dbReference>
<feature type="domain" description="Aspartate/glutamate/uridylate kinase" evidence="4">
    <location>
        <begin position="39"/>
        <end position="341"/>
    </location>
</feature>
<dbReference type="AlphaFoldDB" id="A0A9K3K982"/>
<reference evidence="5" key="2">
    <citation type="submission" date="2021-04" db="EMBL/GenBank/DDBJ databases">
        <authorList>
            <person name="Podell S."/>
        </authorList>
    </citation>
    <scope>NUCLEOTIDE SEQUENCE</scope>
    <source>
        <strain evidence="5">Hildebrandi</strain>
    </source>
</reference>